<dbReference type="InterPro" id="IPR024520">
    <property type="entry name" value="DUF3558"/>
</dbReference>
<protein>
    <submittedName>
        <fullName evidence="2">DUF3558 domain-containing protein</fullName>
    </submittedName>
</protein>
<sequence length="217" mass="22175">MPATAPRATRHDTLRPRRRARLHRSQHALALAAVAAAVAGCSGSGADQPAPAPSATATGRAPAAGTPKPLDISWAAQRPCDLLVPAQDALDPTQAGLFGNGVPAKPATAGGAPACAWTSGATLIVYLPGADETTVYRTKGAQFPVVVPLAPIEGYPLAAYGNDQPLGSHGECRVALSVNNRQAVVVWLTQPASNPGTCDTARGVMTKIVGNLRARAR</sequence>
<reference evidence="2 3" key="1">
    <citation type="submission" date="2020-01" db="EMBL/GenBank/DDBJ databases">
        <title>Insect and environment-associated Actinomycetes.</title>
        <authorList>
            <person name="Currrie C."/>
            <person name="Chevrette M."/>
            <person name="Carlson C."/>
            <person name="Stubbendieck R."/>
            <person name="Wendt-Pienkowski E."/>
        </authorList>
    </citation>
    <scope>NUCLEOTIDE SEQUENCE [LARGE SCALE GENOMIC DNA]</scope>
    <source>
        <strain evidence="2 3">SID8386</strain>
    </source>
</reference>
<dbReference type="Pfam" id="PF12079">
    <property type="entry name" value="DUF3558"/>
    <property type="match status" value="1"/>
</dbReference>
<evidence type="ECO:0000313" key="3">
    <source>
        <dbReference type="Proteomes" id="UP000470404"/>
    </source>
</evidence>
<evidence type="ECO:0000313" key="2">
    <source>
        <dbReference type="EMBL" id="NEC59955.1"/>
    </source>
</evidence>
<dbReference type="EMBL" id="JAAGNC010000162">
    <property type="protein sequence ID" value="NEC59955.1"/>
    <property type="molecule type" value="Genomic_DNA"/>
</dbReference>
<feature type="region of interest" description="Disordered" evidence="1">
    <location>
        <begin position="1"/>
        <end position="24"/>
    </location>
</feature>
<organism evidence="2 3">
    <name type="scientific">Amycolatopsis rubida</name>
    <dbReference type="NCBI Taxonomy" id="112413"/>
    <lineage>
        <taxon>Bacteria</taxon>
        <taxon>Bacillati</taxon>
        <taxon>Actinomycetota</taxon>
        <taxon>Actinomycetes</taxon>
        <taxon>Pseudonocardiales</taxon>
        <taxon>Pseudonocardiaceae</taxon>
        <taxon>Amycolatopsis</taxon>
    </lineage>
</organism>
<dbReference type="RefSeq" id="WP_067595701.1">
    <property type="nucleotide sequence ID" value="NZ_JAAGNC010000162.1"/>
</dbReference>
<comment type="caution">
    <text evidence="2">The sequence shown here is derived from an EMBL/GenBank/DDBJ whole genome shotgun (WGS) entry which is preliminary data.</text>
</comment>
<dbReference type="Proteomes" id="UP000470404">
    <property type="component" value="Unassembled WGS sequence"/>
</dbReference>
<accession>A0ABX0BWI7</accession>
<evidence type="ECO:0000256" key="1">
    <source>
        <dbReference type="SAM" id="MobiDB-lite"/>
    </source>
</evidence>
<keyword evidence="3" id="KW-1185">Reference proteome</keyword>
<feature type="region of interest" description="Disordered" evidence="1">
    <location>
        <begin position="42"/>
        <end position="69"/>
    </location>
</feature>
<gene>
    <name evidence="2" type="ORF">G3I59_31315</name>
</gene>
<feature type="compositionally biased region" description="Low complexity" evidence="1">
    <location>
        <begin position="53"/>
        <end position="69"/>
    </location>
</feature>
<proteinExistence type="predicted"/>
<name>A0ABX0BWI7_9PSEU</name>